<dbReference type="EMBL" id="CAEZXM010000079">
    <property type="protein sequence ID" value="CAB4687390.1"/>
    <property type="molecule type" value="Genomic_DNA"/>
</dbReference>
<dbReference type="Gene3D" id="2.60.120.10">
    <property type="entry name" value="Jelly Rolls"/>
    <property type="match status" value="1"/>
</dbReference>
<proteinExistence type="predicted"/>
<dbReference type="SUPFAM" id="SSF51182">
    <property type="entry name" value="RmlC-like cupins"/>
    <property type="match status" value="1"/>
</dbReference>
<evidence type="ECO:0000313" key="1">
    <source>
        <dbReference type="EMBL" id="CAB4687390.1"/>
    </source>
</evidence>
<accession>A0A6J6NL80</accession>
<gene>
    <name evidence="1" type="ORF">UFOPK2366_00555</name>
</gene>
<dbReference type="InterPro" id="IPR014710">
    <property type="entry name" value="RmlC-like_jellyroll"/>
</dbReference>
<organism evidence="1">
    <name type="scientific">freshwater metagenome</name>
    <dbReference type="NCBI Taxonomy" id="449393"/>
    <lineage>
        <taxon>unclassified sequences</taxon>
        <taxon>metagenomes</taxon>
        <taxon>ecological metagenomes</taxon>
    </lineage>
</organism>
<name>A0A6J6NL80_9ZZZZ</name>
<protein>
    <submittedName>
        <fullName evidence="1">Unannotated protein</fullName>
    </submittedName>
</protein>
<dbReference type="InterPro" id="IPR011051">
    <property type="entry name" value="RmlC_Cupin_sf"/>
</dbReference>
<sequence length="228" mass="23877">MAPVLPSDVIGVCCVHKYRCGHLLWEDDVRLGPFVTWCPNVPMVCHLLTPASNTRMNTPTPLSRQQHRLAKPAATLVAVAFATMLGLSSCGSSSGTASDASVPAPQVVREPLGQATPANAPGQTLYLQEVTIPAHTKLGTHLHEGTQVARVRSGVLTYNIVSGVAVVTRAGGVVENFTGPLVITLKPGDAITETEQLTHFGANDGDIPVVITLAALLRDGAPLATPQK</sequence>
<dbReference type="AlphaFoldDB" id="A0A6J6NL80"/>
<reference evidence="1" key="1">
    <citation type="submission" date="2020-05" db="EMBL/GenBank/DDBJ databases">
        <authorList>
            <person name="Chiriac C."/>
            <person name="Salcher M."/>
            <person name="Ghai R."/>
            <person name="Kavagutti S V."/>
        </authorList>
    </citation>
    <scope>NUCLEOTIDE SEQUENCE</scope>
</reference>